<dbReference type="GO" id="GO:0000160">
    <property type="term" value="P:phosphorelay signal transduction system"/>
    <property type="evidence" value="ECO:0007669"/>
    <property type="project" value="InterPro"/>
</dbReference>
<reference evidence="8 9" key="1">
    <citation type="submission" date="2019-10" db="EMBL/GenBank/DDBJ databases">
        <title>Streptomyces sp. strain GY16 isolated from leaves of Broussonetia papyrifera.</title>
        <authorList>
            <person name="Mo P."/>
        </authorList>
    </citation>
    <scope>NUCLEOTIDE SEQUENCE [LARGE SCALE GENOMIC DNA]</scope>
    <source>
        <strain evidence="8 9">GY16</strain>
    </source>
</reference>
<name>A0A5P8K202_9ACTN</name>
<dbReference type="KEGG" id="sphv:F9278_11895"/>
<dbReference type="RefSeq" id="WP_152168301.1">
    <property type="nucleotide sequence ID" value="NZ_CP045096.1"/>
</dbReference>
<dbReference type="PROSITE" id="PS50043">
    <property type="entry name" value="HTH_LUXR_2"/>
    <property type="match status" value="1"/>
</dbReference>
<dbReference type="InterPro" id="IPR000792">
    <property type="entry name" value="Tscrpt_reg_LuxR_C"/>
</dbReference>
<dbReference type="InterPro" id="IPR058245">
    <property type="entry name" value="NreC/VraR/RcsB-like_REC"/>
</dbReference>
<dbReference type="EMBL" id="CP045096">
    <property type="protein sequence ID" value="QFQ96808.1"/>
    <property type="molecule type" value="Genomic_DNA"/>
</dbReference>
<keyword evidence="9" id="KW-1185">Reference proteome</keyword>
<dbReference type="Pfam" id="PF00196">
    <property type="entry name" value="GerE"/>
    <property type="match status" value="1"/>
</dbReference>
<proteinExistence type="predicted"/>
<accession>A0A5P8K202</accession>
<sequence>MTTPAPASPTRILIAEDQALLSGSFRVLIDSEPDLITVGEASTGAQAVAMARTEHPDLVLMDIRMPELDGIEATRRICASPLTADVRVLILTMFDLDDYVFAALRAGAGGFLLKDTPPADLLTAIRVIATGEALLAPTVTRRLIEEFCRRPPAPTPTPLTGVTDREREVLHLIATGSSNTEIAHTLHLSPGTVKTHIGHLLTKLNARDRAQLVITAYESGLVRPTGVRHIRQR</sequence>
<keyword evidence="1 5" id="KW-0597">Phosphoprotein</keyword>
<dbReference type="SMART" id="SM00448">
    <property type="entry name" value="REC"/>
    <property type="match status" value="1"/>
</dbReference>
<dbReference type="Proteomes" id="UP000327294">
    <property type="component" value="Chromosome"/>
</dbReference>
<keyword evidence="2" id="KW-0805">Transcription regulation</keyword>
<evidence type="ECO:0000259" key="6">
    <source>
        <dbReference type="PROSITE" id="PS50043"/>
    </source>
</evidence>
<evidence type="ECO:0000256" key="1">
    <source>
        <dbReference type="ARBA" id="ARBA00022553"/>
    </source>
</evidence>
<evidence type="ECO:0000256" key="3">
    <source>
        <dbReference type="ARBA" id="ARBA00023125"/>
    </source>
</evidence>
<dbReference type="Pfam" id="PF00072">
    <property type="entry name" value="Response_reg"/>
    <property type="match status" value="1"/>
</dbReference>
<evidence type="ECO:0000256" key="2">
    <source>
        <dbReference type="ARBA" id="ARBA00023015"/>
    </source>
</evidence>
<dbReference type="PANTHER" id="PTHR43214:SF24">
    <property type="entry name" value="TRANSCRIPTIONAL REGULATORY PROTEIN NARL-RELATED"/>
    <property type="match status" value="1"/>
</dbReference>
<dbReference type="PROSITE" id="PS00622">
    <property type="entry name" value="HTH_LUXR_1"/>
    <property type="match status" value="1"/>
</dbReference>
<dbReference type="InterPro" id="IPR001789">
    <property type="entry name" value="Sig_transdc_resp-reg_receiver"/>
</dbReference>
<dbReference type="PROSITE" id="PS50110">
    <property type="entry name" value="RESPONSE_REGULATORY"/>
    <property type="match status" value="1"/>
</dbReference>
<keyword evidence="4" id="KW-0804">Transcription</keyword>
<keyword evidence="3" id="KW-0238">DNA-binding</keyword>
<evidence type="ECO:0000259" key="7">
    <source>
        <dbReference type="PROSITE" id="PS50110"/>
    </source>
</evidence>
<gene>
    <name evidence="8" type="ORF">F9278_11895</name>
</gene>
<feature type="domain" description="Response regulatory" evidence="7">
    <location>
        <begin position="11"/>
        <end position="129"/>
    </location>
</feature>
<dbReference type="SMART" id="SM00421">
    <property type="entry name" value="HTH_LUXR"/>
    <property type="match status" value="1"/>
</dbReference>
<dbReference type="CDD" id="cd17535">
    <property type="entry name" value="REC_NarL-like"/>
    <property type="match status" value="1"/>
</dbReference>
<evidence type="ECO:0000256" key="4">
    <source>
        <dbReference type="ARBA" id="ARBA00023163"/>
    </source>
</evidence>
<dbReference type="InterPro" id="IPR039420">
    <property type="entry name" value="WalR-like"/>
</dbReference>
<feature type="modified residue" description="4-aspartylphosphate" evidence="5">
    <location>
        <position position="62"/>
    </location>
</feature>
<organism evidence="8 9">
    <name type="scientific">Streptomyces phaeolivaceus</name>
    <dbReference type="NCBI Taxonomy" id="2653200"/>
    <lineage>
        <taxon>Bacteria</taxon>
        <taxon>Bacillati</taxon>
        <taxon>Actinomycetota</taxon>
        <taxon>Actinomycetes</taxon>
        <taxon>Kitasatosporales</taxon>
        <taxon>Streptomycetaceae</taxon>
        <taxon>Streptomyces</taxon>
    </lineage>
</organism>
<dbReference type="Gene3D" id="3.40.50.2300">
    <property type="match status" value="1"/>
</dbReference>
<feature type="domain" description="HTH luxR-type" evidence="6">
    <location>
        <begin position="155"/>
        <end position="220"/>
    </location>
</feature>
<dbReference type="SUPFAM" id="SSF46894">
    <property type="entry name" value="C-terminal effector domain of the bipartite response regulators"/>
    <property type="match status" value="1"/>
</dbReference>
<dbReference type="InterPro" id="IPR011006">
    <property type="entry name" value="CheY-like_superfamily"/>
</dbReference>
<evidence type="ECO:0000313" key="9">
    <source>
        <dbReference type="Proteomes" id="UP000327294"/>
    </source>
</evidence>
<dbReference type="CDD" id="cd06170">
    <property type="entry name" value="LuxR_C_like"/>
    <property type="match status" value="1"/>
</dbReference>
<dbReference type="PANTHER" id="PTHR43214">
    <property type="entry name" value="TWO-COMPONENT RESPONSE REGULATOR"/>
    <property type="match status" value="1"/>
</dbReference>
<protein>
    <submittedName>
        <fullName evidence="8">Response regulator transcription factor</fullName>
    </submittedName>
</protein>
<dbReference type="InterPro" id="IPR016032">
    <property type="entry name" value="Sig_transdc_resp-reg_C-effctor"/>
</dbReference>
<evidence type="ECO:0000313" key="8">
    <source>
        <dbReference type="EMBL" id="QFQ96808.1"/>
    </source>
</evidence>
<dbReference type="GO" id="GO:0003677">
    <property type="term" value="F:DNA binding"/>
    <property type="evidence" value="ECO:0007669"/>
    <property type="project" value="UniProtKB-KW"/>
</dbReference>
<evidence type="ECO:0000256" key="5">
    <source>
        <dbReference type="PROSITE-ProRule" id="PRU00169"/>
    </source>
</evidence>
<dbReference type="PRINTS" id="PR00038">
    <property type="entry name" value="HTHLUXR"/>
</dbReference>
<dbReference type="GO" id="GO:0006355">
    <property type="term" value="P:regulation of DNA-templated transcription"/>
    <property type="evidence" value="ECO:0007669"/>
    <property type="project" value="InterPro"/>
</dbReference>
<dbReference type="SUPFAM" id="SSF52172">
    <property type="entry name" value="CheY-like"/>
    <property type="match status" value="1"/>
</dbReference>
<dbReference type="AlphaFoldDB" id="A0A5P8K202"/>